<dbReference type="InterPro" id="IPR009057">
    <property type="entry name" value="Homeodomain-like_sf"/>
</dbReference>
<reference evidence="1 2" key="1">
    <citation type="submission" date="2019-03" db="EMBL/GenBank/DDBJ databases">
        <title>Genomic Encyclopedia of Type Strains, Phase IV (KMG-IV): sequencing the most valuable type-strain genomes for metagenomic binning, comparative biology and taxonomic classification.</title>
        <authorList>
            <person name="Goeker M."/>
        </authorList>
    </citation>
    <scope>NUCLEOTIDE SEQUENCE [LARGE SCALE GENOMIC DNA]</scope>
    <source>
        <strain evidence="1 2">DSM 100059</strain>
    </source>
</reference>
<keyword evidence="2" id="KW-1185">Reference proteome</keyword>
<dbReference type="InterPro" id="IPR007367">
    <property type="entry name" value="DUF433"/>
</dbReference>
<dbReference type="RefSeq" id="WP_133989828.1">
    <property type="nucleotide sequence ID" value="NZ_SODV01000001.1"/>
</dbReference>
<sequence>MIYTDFIESNADVMLGKPVIKGTRITVALILKKLSEGATMQQMIAGYPSLSEAAINAALAYASDVISNETVIAVA</sequence>
<dbReference type="Pfam" id="PF04255">
    <property type="entry name" value="DUF433"/>
    <property type="match status" value="1"/>
</dbReference>
<dbReference type="PANTHER" id="PTHR34849">
    <property type="entry name" value="SSL5025 PROTEIN"/>
    <property type="match status" value="1"/>
</dbReference>
<proteinExistence type="predicted"/>
<protein>
    <submittedName>
        <fullName evidence="1">Uncharacterized protein (DUF433 family)</fullName>
    </submittedName>
</protein>
<dbReference type="SUPFAM" id="SSF46689">
    <property type="entry name" value="Homeodomain-like"/>
    <property type="match status" value="1"/>
</dbReference>
<dbReference type="OrthoDB" id="9809515at2"/>
<gene>
    <name evidence="1" type="ORF">EDB95_0282</name>
</gene>
<dbReference type="Proteomes" id="UP000294498">
    <property type="component" value="Unassembled WGS sequence"/>
</dbReference>
<dbReference type="EMBL" id="SODV01000001">
    <property type="protein sequence ID" value="TDW99273.1"/>
    <property type="molecule type" value="Genomic_DNA"/>
</dbReference>
<dbReference type="PANTHER" id="PTHR34849:SF3">
    <property type="entry name" value="SSR2962 PROTEIN"/>
    <property type="match status" value="1"/>
</dbReference>
<evidence type="ECO:0000313" key="2">
    <source>
        <dbReference type="Proteomes" id="UP000294498"/>
    </source>
</evidence>
<dbReference type="Gene3D" id="1.10.10.10">
    <property type="entry name" value="Winged helix-like DNA-binding domain superfamily/Winged helix DNA-binding domain"/>
    <property type="match status" value="1"/>
</dbReference>
<dbReference type="InterPro" id="IPR036388">
    <property type="entry name" value="WH-like_DNA-bd_sf"/>
</dbReference>
<comment type="caution">
    <text evidence="1">The sequence shown here is derived from an EMBL/GenBank/DDBJ whole genome shotgun (WGS) entry which is preliminary data.</text>
</comment>
<accession>A0A4R8DMR0</accession>
<dbReference type="AlphaFoldDB" id="A0A4R8DMR0"/>
<organism evidence="1 2">
    <name type="scientific">Dinghuibacter silviterrae</name>
    <dbReference type="NCBI Taxonomy" id="1539049"/>
    <lineage>
        <taxon>Bacteria</taxon>
        <taxon>Pseudomonadati</taxon>
        <taxon>Bacteroidota</taxon>
        <taxon>Chitinophagia</taxon>
        <taxon>Chitinophagales</taxon>
        <taxon>Chitinophagaceae</taxon>
        <taxon>Dinghuibacter</taxon>
    </lineage>
</organism>
<name>A0A4R8DMR0_9BACT</name>
<evidence type="ECO:0000313" key="1">
    <source>
        <dbReference type="EMBL" id="TDW99273.1"/>
    </source>
</evidence>